<keyword evidence="4" id="KW-0732">Signal</keyword>
<dbReference type="Gene3D" id="3.40.50.1820">
    <property type="entry name" value="alpha/beta hydrolase"/>
    <property type="match status" value="1"/>
</dbReference>
<name>A0ABP8IU52_9BACT</name>
<feature type="chain" id="PRO_5047243431" evidence="4">
    <location>
        <begin position="27"/>
        <end position="326"/>
    </location>
</feature>
<dbReference type="EMBL" id="BAABHA010000001">
    <property type="protein sequence ID" value="GAA4373386.1"/>
    <property type="molecule type" value="Genomic_DNA"/>
</dbReference>
<sequence>MRFVKLRQAVLSFLLLLLPWLVAAQAKDSSYAAKMQAPGVKMITVDGKYRVWTQKVGEGKIKLLLLHGGPGNTHEYFENFPEYLTKEGIEIYYYDQLNSYHSDETADKAVWDINRFVGEVEQVRQGLGLDQFYLLGHSWGGMLALEYASKYPQHLKGLITSNIGYKATVFNKNRYAQFADIIRRHAAKEGKTIAGLDTMGLKALSPLITPAVYTEFRQLHMMRLTPEPPTFTRSQAHIVRKYAVNFLPFMVAWDFSTRLASIKTPTLVIGSRYDFIPTADIDYMQRQIPKSQKYICPEGSHYAMWDDPQHYFPALLKFLKKTERKG</sequence>
<organism evidence="6 7">
    <name type="scientific">Hymenobacter koreensis</name>
    <dbReference type="NCBI Taxonomy" id="1084523"/>
    <lineage>
        <taxon>Bacteria</taxon>
        <taxon>Pseudomonadati</taxon>
        <taxon>Bacteroidota</taxon>
        <taxon>Cytophagia</taxon>
        <taxon>Cytophagales</taxon>
        <taxon>Hymenobacteraceae</taxon>
        <taxon>Hymenobacter</taxon>
    </lineage>
</organism>
<keyword evidence="7" id="KW-1185">Reference proteome</keyword>
<dbReference type="InterPro" id="IPR005945">
    <property type="entry name" value="Pro_imino_pep"/>
</dbReference>
<dbReference type="PANTHER" id="PTHR43798:SF33">
    <property type="entry name" value="HYDROLASE, PUTATIVE (AFU_ORTHOLOGUE AFUA_2G14860)-RELATED"/>
    <property type="match status" value="1"/>
</dbReference>
<evidence type="ECO:0000259" key="5">
    <source>
        <dbReference type="Pfam" id="PF00561"/>
    </source>
</evidence>
<dbReference type="InterPro" id="IPR050266">
    <property type="entry name" value="AB_hydrolase_sf"/>
</dbReference>
<dbReference type="GO" id="GO:0016787">
    <property type="term" value="F:hydrolase activity"/>
    <property type="evidence" value="ECO:0007669"/>
    <property type="project" value="UniProtKB-KW"/>
</dbReference>
<dbReference type="InterPro" id="IPR000073">
    <property type="entry name" value="AB_hydrolase_1"/>
</dbReference>
<accession>A0ABP8IU52</accession>
<dbReference type="RefSeq" id="WP_345220873.1">
    <property type="nucleotide sequence ID" value="NZ_BAABHA010000001.1"/>
</dbReference>
<dbReference type="InterPro" id="IPR002410">
    <property type="entry name" value="Peptidase_S33"/>
</dbReference>
<evidence type="ECO:0000313" key="6">
    <source>
        <dbReference type="EMBL" id="GAA4373386.1"/>
    </source>
</evidence>
<dbReference type="Proteomes" id="UP001500454">
    <property type="component" value="Unassembled WGS sequence"/>
</dbReference>
<comment type="caution">
    <text evidence="6">The sequence shown here is derived from an EMBL/GenBank/DDBJ whole genome shotgun (WGS) entry which is preliminary data.</text>
</comment>
<dbReference type="NCBIfam" id="TIGR01250">
    <property type="entry name" value="pro_imino_pep_2"/>
    <property type="match status" value="1"/>
</dbReference>
<dbReference type="PIRSF" id="PIRSF005539">
    <property type="entry name" value="Pept_S33_TRI_F1"/>
    <property type="match status" value="1"/>
</dbReference>
<keyword evidence="2 3" id="KW-0378">Hydrolase</keyword>
<dbReference type="SUPFAM" id="SSF53474">
    <property type="entry name" value="alpha/beta-Hydrolases"/>
    <property type="match status" value="1"/>
</dbReference>
<reference evidence="7" key="1">
    <citation type="journal article" date="2019" name="Int. J. Syst. Evol. Microbiol.">
        <title>The Global Catalogue of Microorganisms (GCM) 10K type strain sequencing project: providing services to taxonomists for standard genome sequencing and annotation.</title>
        <authorList>
            <consortium name="The Broad Institute Genomics Platform"/>
            <consortium name="The Broad Institute Genome Sequencing Center for Infectious Disease"/>
            <person name="Wu L."/>
            <person name="Ma J."/>
        </authorList>
    </citation>
    <scope>NUCLEOTIDE SEQUENCE [LARGE SCALE GENOMIC DNA]</scope>
    <source>
        <strain evidence="7">JCM 17924</strain>
    </source>
</reference>
<proteinExistence type="inferred from homology"/>
<feature type="domain" description="AB hydrolase-1" evidence="5">
    <location>
        <begin position="63"/>
        <end position="308"/>
    </location>
</feature>
<dbReference type="PRINTS" id="PR00793">
    <property type="entry name" value="PROAMNOPTASE"/>
</dbReference>
<evidence type="ECO:0000256" key="4">
    <source>
        <dbReference type="SAM" id="SignalP"/>
    </source>
</evidence>
<evidence type="ECO:0000256" key="2">
    <source>
        <dbReference type="ARBA" id="ARBA00022801"/>
    </source>
</evidence>
<feature type="signal peptide" evidence="4">
    <location>
        <begin position="1"/>
        <end position="26"/>
    </location>
</feature>
<evidence type="ECO:0000256" key="1">
    <source>
        <dbReference type="ARBA" id="ARBA00010088"/>
    </source>
</evidence>
<comment type="similarity">
    <text evidence="1 3">Belongs to the peptidase S33 family.</text>
</comment>
<gene>
    <name evidence="6" type="ORF">GCM10023186_03890</name>
</gene>
<dbReference type="InterPro" id="IPR029058">
    <property type="entry name" value="AB_hydrolase_fold"/>
</dbReference>
<dbReference type="Pfam" id="PF00561">
    <property type="entry name" value="Abhydrolase_1"/>
    <property type="match status" value="1"/>
</dbReference>
<evidence type="ECO:0000313" key="7">
    <source>
        <dbReference type="Proteomes" id="UP001500454"/>
    </source>
</evidence>
<protein>
    <submittedName>
        <fullName evidence="6">Proline iminopeptidase-family hydrolase</fullName>
    </submittedName>
</protein>
<evidence type="ECO:0000256" key="3">
    <source>
        <dbReference type="PIRNR" id="PIRNR005539"/>
    </source>
</evidence>
<dbReference type="PANTHER" id="PTHR43798">
    <property type="entry name" value="MONOACYLGLYCEROL LIPASE"/>
    <property type="match status" value="1"/>
</dbReference>